<accession>C1MUZ9</accession>
<proteinExistence type="predicted"/>
<dbReference type="GeneID" id="9684719"/>
<reference evidence="1 2" key="1">
    <citation type="journal article" date="2009" name="Science">
        <title>Green evolution and dynamic adaptations revealed by genomes of the marine picoeukaryotes Micromonas.</title>
        <authorList>
            <person name="Worden A.Z."/>
            <person name="Lee J.H."/>
            <person name="Mock T."/>
            <person name="Rouze P."/>
            <person name="Simmons M.P."/>
            <person name="Aerts A.L."/>
            <person name="Allen A.E."/>
            <person name="Cuvelier M.L."/>
            <person name="Derelle E."/>
            <person name="Everett M.V."/>
            <person name="Foulon E."/>
            <person name="Grimwood J."/>
            <person name="Gundlach H."/>
            <person name="Henrissat B."/>
            <person name="Napoli C."/>
            <person name="McDonald S.M."/>
            <person name="Parker M.S."/>
            <person name="Rombauts S."/>
            <person name="Salamov A."/>
            <person name="Von Dassow P."/>
            <person name="Badger J.H."/>
            <person name="Coutinho P.M."/>
            <person name="Demir E."/>
            <person name="Dubchak I."/>
            <person name="Gentemann C."/>
            <person name="Eikrem W."/>
            <person name="Gready J.E."/>
            <person name="John U."/>
            <person name="Lanier W."/>
            <person name="Lindquist E.A."/>
            <person name="Lucas S."/>
            <person name="Mayer K.F."/>
            <person name="Moreau H."/>
            <person name="Not F."/>
            <person name="Otillar R."/>
            <person name="Panaud O."/>
            <person name="Pangilinan J."/>
            <person name="Paulsen I."/>
            <person name="Piegu B."/>
            <person name="Poliakov A."/>
            <person name="Robbens S."/>
            <person name="Schmutz J."/>
            <person name="Toulza E."/>
            <person name="Wyss T."/>
            <person name="Zelensky A."/>
            <person name="Zhou K."/>
            <person name="Armbrust E.V."/>
            <person name="Bhattacharya D."/>
            <person name="Goodenough U.W."/>
            <person name="Van de Peer Y."/>
            <person name="Grigoriev I.V."/>
        </authorList>
    </citation>
    <scope>NUCLEOTIDE SEQUENCE [LARGE SCALE GENOMIC DNA]</scope>
    <source>
        <strain evidence="1 2">CCMP1545</strain>
    </source>
</reference>
<gene>
    <name evidence="1" type="ORF">MICPUCDRAFT_58998</name>
</gene>
<evidence type="ECO:0000313" key="1">
    <source>
        <dbReference type="EMBL" id="EEH56411.1"/>
    </source>
</evidence>
<protein>
    <submittedName>
        <fullName evidence="1">Predicted protein</fullName>
    </submittedName>
</protein>
<dbReference type="EMBL" id="GG663740">
    <property type="protein sequence ID" value="EEH56411.1"/>
    <property type="molecule type" value="Genomic_DNA"/>
</dbReference>
<dbReference type="Proteomes" id="UP000001876">
    <property type="component" value="Unassembled WGS sequence"/>
</dbReference>
<name>C1MUZ9_MICPC</name>
<dbReference type="AlphaFoldDB" id="C1MUZ9"/>
<dbReference type="RefSeq" id="XP_003059279.1">
    <property type="nucleotide sequence ID" value="XM_003059233.1"/>
</dbReference>
<dbReference type="KEGG" id="mpp:MICPUCDRAFT_58998"/>
<sequence>MTSLAHAARARANGLRRASAVAVSAMPRLAFPDASVGASRRATTSFAEANAATNRALARASAIRAFSAGIDPDAGSRIPSQLHDAEHARKDMYFRAEDAKALEKLTRKARAQAREKAGEDPASSADARRRALWALFDESPKRKEDAWTELRKIVPTVNEETIRKLFEWKYLR</sequence>
<organism evidence="2">
    <name type="scientific">Micromonas pusilla (strain CCMP1545)</name>
    <name type="common">Picoplanktonic green alga</name>
    <dbReference type="NCBI Taxonomy" id="564608"/>
    <lineage>
        <taxon>Eukaryota</taxon>
        <taxon>Viridiplantae</taxon>
        <taxon>Chlorophyta</taxon>
        <taxon>Mamiellophyceae</taxon>
        <taxon>Mamiellales</taxon>
        <taxon>Mamiellaceae</taxon>
        <taxon>Micromonas</taxon>
    </lineage>
</organism>
<keyword evidence="2" id="KW-1185">Reference proteome</keyword>
<evidence type="ECO:0000313" key="2">
    <source>
        <dbReference type="Proteomes" id="UP000001876"/>
    </source>
</evidence>